<dbReference type="InterPro" id="IPR000644">
    <property type="entry name" value="CBS_dom"/>
</dbReference>
<comment type="caution">
    <text evidence="4">The sequence shown here is derived from an EMBL/GenBank/DDBJ whole genome shotgun (WGS) entry which is preliminary data.</text>
</comment>
<dbReference type="SMART" id="SM00116">
    <property type="entry name" value="CBS"/>
    <property type="match status" value="4"/>
</dbReference>
<dbReference type="InterPro" id="IPR046342">
    <property type="entry name" value="CBS_dom_sf"/>
</dbReference>
<dbReference type="PANTHER" id="PTHR43080:SF2">
    <property type="entry name" value="CBS DOMAIN-CONTAINING PROTEIN"/>
    <property type="match status" value="1"/>
</dbReference>
<proteinExistence type="predicted"/>
<feature type="domain" description="CBS" evidence="3">
    <location>
        <begin position="117"/>
        <end position="178"/>
    </location>
</feature>
<organism evidence="4">
    <name type="scientific">Staphylothermus marinus</name>
    <dbReference type="NCBI Taxonomy" id="2280"/>
    <lineage>
        <taxon>Archaea</taxon>
        <taxon>Thermoproteota</taxon>
        <taxon>Thermoprotei</taxon>
        <taxon>Desulfurococcales</taxon>
        <taxon>Desulfurococcaceae</taxon>
        <taxon>Staphylothermus</taxon>
    </lineage>
</organism>
<feature type="domain" description="CBS" evidence="3">
    <location>
        <begin position="181"/>
        <end position="238"/>
    </location>
</feature>
<evidence type="ECO:0000313" key="4">
    <source>
        <dbReference type="EMBL" id="HGQ73605.1"/>
    </source>
</evidence>
<protein>
    <submittedName>
        <fullName evidence="4">CBS domain-containing protein</fullName>
    </submittedName>
</protein>
<feature type="domain" description="CBS" evidence="3">
    <location>
        <begin position="39"/>
        <end position="93"/>
    </location>
</feature>
<dbReference type="AlphaFoldDB" id="A0A7C4NL68"/>
<dbReference type="PANTHER" id="PTHR43080">
    <property type="entry name" value="CBS DOMAIN-CONTAINING PROTEIN CBSX3, MITOCHONDRIAL"/>
    <property type="match status" value="1"/>
</dbReference>
<keyword evidence="1 2" id="KW-0129">CBS domain</keyword>
<name>A0A7C4NL68_STAMA</name>
<evidence type="ECO:0000259" key="3">
    <source>
        <dbReference type="PROSITE" id="PS51371"/>
    </source>
</evidence>
<dbReference type="EMBL" id="DTBP01000010">
    <property type="protein sequence ID" value="HGQ73605.1"/>
    <property type="molecule type" value="Genomic_DNA"/>
</dbReference>
<dbReference type="Gene3D" id="3.10.580.10">
    <property type="entry name" value="CBS-domain"/>
    <property type="match status" value="2"/>
</dbReference>
<dbReference type="InterPro" id="IPR051257">
    <property type="entry name" value="Diverse_CBS-Domain"/>
</dbReference>
<accession>A0A7C4NL68</accession>
<feature type="domain" description="CBS" evidence="3">
    <location>
        <begin position="257"/>
        <end position="313"/>
    </location>
</feature>
<evidence type="ECO:0000256" key="2">
    <source>
        <dbReference type="PROSITE-ProRule" id="PRU00703"/>
    </source>
</evidence>
<reference evidence="4" key="1">
    <citation type="journal article" date="2020" name="mSystems">
        <title>Genome- and Community-Level Interaction Insights into Carbon Utilization and Element Cycling Functions of Hydrothermarchaeota in Hydrothermal Sediment.</title>
        <authorList>
            <person name="Zhou Z."/>
            <person name="Liu Y."/>
            <person name="Xu W."/>
            <person name="Pan J."/>
            <person name="Luo Z.H."/>
            <person name="Li M."/>
        </authorList>
    </citation>
    <scope>NUCLEOTIDE SEQUENCE [LARGE SCALE GENOMIC DNA]</scope>
    <source>
        <strain evidence="4">SpSt-648</strain>
    </source>
</reference>
<dbReference type="Pfam" id="PF00571">
    <property type="entry name" value="CBS"/>
    <property type="match status" value="4"/>
</dbReference>
<dbReference type="PROSITE" id="PS51371">
    <property type="entry name" value="CBS"/>
    <property type="match status" value="4"/>
</dbReference>
<dbReference type="SUPFAM" id="SSF54631">
    <property type="entry name" value="CBS-domain pair"/>
    <property type="match status" value="3"/>
</dbReference>
<dbReference type="CDD" id="cd17778">
    <property type="entry name" value="CBS_arch_repeat2"/>
    <property type="match status" value="1"/>
</dbReference>
<sequence length="313" mass="35005">MMFRKPPFKRKEYRWLRSDGTPNFDNRVYSITGDMEIIAKRDVVSVSPTTPVEKALDIMSKHYRSLLVTLGGELKGVVFATTMVNYLGGGDLFGIVANRYNYNIFRALKEEVIENLMVKNPIVAYIDMSIVDVLELMVVNGIGLLPVVHRDGRVFGVVSEHDLVRYLYGIFRIGVRAEEIMSTPIITCSVNDSLWNAMRTMVKYGFRRLPVVDSDGSVVGIVTAMDIVRFFNPSIVYSKLTSSDIREVLQIPVMDVASKRVVAVEPGSDLSVIVKAMIDNDVSSVLVVDSDGKLHGIISERDVLYSLTVKEIK</sequence>
<gene>
    <name evidence="4" type="ORF">ENU20_00800</name>
</gene>
<evidence type="ECO:0000256" key="1">
    <source>
        <dbReference type="ARBA" id="ARBA00023122"/>
    </source>
</evidence>